<dbReference type="EMBL" id="POAF01000003">
    <property type="protein sequence ID" value="RBM01722.1"/>
    <property type="molecule type" value="Genomic_DNA"/>
</dbReference>
<dbReference type="InterPro" id="IPR036390">
    <property type="entry name" value="WH_DNA-bd_sf"/>
</dbReference>
<dbReference type="Proteomes" id="UP000252167">
    <property type="component" value="Unassembled WGS sequence"/>
</dbReference>
<dbReference type="GO" id="GO:0003677">
    <property type="term" value="F:DNA binding"/>
    <property type="evidence" value="ECO:0007669"/>
    <property type="project" value="UniProtKB-KW"/>
</dbReference>
<feature type="region of interest" description="Disordered" evidence="4">
    <location>
        <begin position="72"/>
        <end position="95"/>
    </location>
</feature>
<dbReference type="SUPFAM" id="SSF48008">
    <property type="entry name" value="GntR ligand-binding domain-like"/>
    <property type="match status" value="1"/>
</dbReference>
<dbReference type="PANTHER" id="PTHR43537">
    <property type="entry name" value="TRANSCRIPTIONAL REGULATOR, GNTR FAMILY"/>
    <property type="match status" value="1"/>
</dbReference>
<evidence type="ECO:0000256" key="2">
    <source>
        <dbReference type="ARBA" id="ARBA00023125"/>
    </source>
</evidence>
<dbReference type="PROSITE" id="PS51257">
    <property type="entry name" value="PROKAR_LIPOPROTEIN"/>
    <property type="match status" value="1"/>
</dbReference>
<dbReference type="SUPFAM" id="SSF46785">
    <property type="entry name" value="Winged helix' DNA-binding domain"/>
    <property type="match status" value="1"/>
</dbReference>
<organism evidence="6 7">
    <name type="scientific">Glutamicibacter soli</name>
    <dbReference type="NCBI Taxonomy" id="453836"/>
    <lineage>
        <taxon>Bacteria</taxon>
        <taxon>Bacillati</taxon>
        <taxon>Actinomycetota</taxon>
        <taxon>Actinomycetes</taxon>
        <taxon>Micrococcales</taxon>
        <taxon>Micrococcaceae</taxon>
        <taxon>Glutamicibacter</taxon>
    </lineage>
</organism>
<keyword evidence="1" id="KW-0805">Transcription regulation</keyword>
<evidence type="ECO:0000313" key="6">
    <source>
        <dbReference type="EMBL" id="RBM01722.1"/>
    </source>
</evidence>
<dbReference type="PANTHER" id="PTHR43537:SF24">
    <property type="entry name" value="GLUCONATE OPERON TRANSCRIPTIONAL REPRESSOR"/>
    <property type="match status" value="1"/>
</dbReference>
<name>A0A365YGC7_9MICC</name>
<dbReference type="InterPro" id="IPR008920">
    <property type="entry name" value="TF_FadR/GntR_C"/>
</dbReference>
<dbReference type="CDD" id="cd07377">
    <property type="entry name" value="WHTH_GntR"/>
    <property type="match status" value="1"/>
</dbReference>
<accession>A0A365YGC7</accession>
<dbReference type="InterPro" id="IPR000524">
    <property type="entry name" value="Tscrpt_reg_HTH_GntR"/>
</dbReference>
<proteinExistence type="predicted"/>
<dbReference type="Gene3D" id="1.10.10.10">
    <property type="entry name" value="Winged helix-like DNA-binding domain superfamily/Winged helix DNA-binding domain"/>
    <property type="match status" value="1"/>
</dbReference>
<dbReference type="Gene3D" id="1.20.120.530">
    <property type="entry name" value="GntR ligand-binding domain-like"/>
    <property type="match status" value="1"/>
</dbReference>
<dbReference type="AlphaFoldDB" id="A0A365YGC7"/>
<keyword evidence="3" id="KW-0804">Transcription</keyword>
<dbReference type="Pfam" id="PF07729">
    <property type="entry name" value="FCD"/>
    <property type="match status" value="1"/>
</dbReference>
<evidence type="ECO:0000256" key="4">
    <source>
        <dbReference type="SAM" id="MobiDB-lite"/>
    </source>
</evidence>
<dbReference type="SMART" id="SM00895">
    <property type="entry name" value="FCD"/>
    <property type="match status" value="1"/>
</dbReference>
<protein>
    <submittedName>
        <fullName evidence="6">GntR family transcriptional regulator</fullName>
    </submittedName>
</protein>
<comment type="caution">
    <text evidence="6">The sequence shown here is derived from an EMBL/GenBank/DDBJ whole genome shotgun (WGS) entry which is preliminary data.</text>
</comment>
<keyword evidence="2" id="KW-0238">DNA-binding</keyword>
<evidence type="ECO:0000313" key="7">
    <source>
        <dbReference type="Proteomes" id="UP000252167"/>
    </source>
</evidence>
<keyword evidence="7" id="KW-1185">Reference proteome</keyword>
<reference evidence="6 7" key="1">
    <citation type="submission" date="2018-01" db="EMBL/GenBank/DDBJ databases">
        <title>Glutamicibacter soli strain NHPC-3 Whole genome sequence and assembly.</title>
        <authorList>
            <person name="Choudhury P."/>
            <person name="Gupta D."/>
            <person name="Sengupta K."/>
            <person name="Jawed A."/>
            <person name="Sultana N."/>
            <person name="Saha P."/>
        </authorList>
    </citation>
    <scope>NUCLEOTIDE SEQUENCE [LARGE SCALE GENOMIC DNA]</scope>
    <source>
        <strain evidence="6 7">NHPC-3</strain>
    </source>
</reference>
<dbReference type="GO" id="GO:0003700">
    <property type="term" value="F:DNA-binding transcription factor activity"/>
    <property type="evidence" value="ECO:0007669"/>
    <property type="project" value="InterPro"/>
</dbReference>
<gene>
    <name evidence="6" type="ORF">C1H84_07730</name>
</gene>
<sequence length="305" mass="33136">MNRSPKRSWSSLVAGAVGVLACMGSFDLVRVSELRNLLYIIKSAGQGNGPIPAGAIVFRGGSKYLPRYSRPAARRRKRGMVPTSEPRRRGAQSKADTAYAHIKEQIERGAFEPYQRVLAAPIAAELGVSGVPVREAIQRLAAEGLLQIVHNVGARVAVIDDHAYRAGMEALAVLDGTATSLAAGQLGAADIERAEDINGSILSMLDDFDPALFEELNTQFHEVLYSACPNERILELARSEWKKFSSIRGPGAAVDRDRARESVEEHGELLDLIRGSAPSAQIEQAARRHVLKSLEARTGHRSRLL</sequence>
<dbReference type="Pfam" id="PF00392">
    <property type="entry name" value="GntR"/>
    <property type="match status" value="1"/>
</dbReference>
<evidence type="ECO:0000256" key="3">
    <source>
        <dbReference type="ARBA" id="ARBA00023163"/>
    </source>
</evidence>
<evidence type="ECO:0000259" key="5">
    <source>
        <dbReference type="PROSITE" id="PS50949"/>
    </source>
</evidence>
<dbReference type="PROSITE" id="PS50949">
    <property type="entry name" value="HTH_GNTR"/>
    <property type="match status" value="1"/>
</dbReference>
<dbReference type="InterPro" id="IPR011711">
    <property type="entry name" value="GntR_C"/>
</dbReference>
<feature type="domain" description="HTH gntR-type" evidence="5">
    <location>
        <begin position="92"/>
        <end position="159"/>
    </location>
</feature>
<dbReference type="SMART" id="SM00345">
    <property type="entry name" value="HTH_GNTR"/>
    <property type="match status" value="1"/>
</dbReference>
<evidence type="ECO:0000256" key="1">
    <source>
        <dbReference type="ARBA" id="ARBA00023015"/>
    </source>
</evidence>
<dbReference type="InterPro" id="IPR036388">
    <property type="entry name" value="WH-like_DNA-bd_sf"/>
</dbReference>